<name>A0A328KID5_9LACT</name>
<protein>
    <submittedName>
        <fullName evidence="1">Uncharacterized protein</fullName>
    </submittedName>
</protein>
<comment type="caution">
    <text evidence="1">The sequence shown here is derived from an EMBL/GenBank/DDBJ whole genome shotgun (WGS) entry which is preliminary data.</text>
</comment>
<proteinExistence type="predicted"/>
<dbReference type="AlphaFoldDB" id="A0A328KID5"/>
<reference evidence="1 2" key="1">
    <citation type="submission" date="2017-03" db="EMBL/GenBank/DDBJ databases">
        <title>wgs assembly of Dolosigranulum pigrum KPL CDC strains.</title>
        <authorList>
            <person name="Brugger S.D."/>
            <person name="Pettigrew M."/>
            <person name="Kong Y."/>
            <person name="Lemon K.P."/>
        </authorList>
    </citation>
    <scope>NUCLEOTIDE SEQUENCE [LARGE SCALE GENOMIC DNA]</scope>
    <source>
        <strain evidence="1 2">KPL1931_CDC4294-98</strain>
    </source>
</reference>
<gene>
    <name evidence="1" type="ORF">B8A44_08105</name>
</gene>
<evidence type="ECO:0000313" key="2">
    <source>
        <dbReference type="Proteomes" id="UP000249099"/>
    </source>
</evidence>
<evidence type="ECO:0000313" key="1">
    <source>
        <dbReference type="EMBL" id="RAN62225.1"/>
    </source>
</evidence>
<organism evidence="1 2">
    <name type="scientific">Dolosigranulum pigrum</name>
    <dbReference type="NCBI Taxonomy" id="29394"/>
    <lineage>
        <taxon>Bacteria</taxon>
        <taxon>Bacillati</taxon>
        <taxon>Bacillota</taxon>
        <taxon>Bacilli</taxon>
        <taxon>Lactobacillales</taxon>
        <taxon>Carnobacteriaceae</taxon>
        <taxon>Dolosigranulum</taxon>
    </lineage>
</organism>
<dbReference type="EMBL" id="NAQV01000026">
    <property type="protein sequence ID" value="RAN62225.1"/>
    <property type="molecule type" value="Genomic_DNA"/>
</dbReference>
<dbReference type="RefSeq" id="WP_112790447.1">
    <property type="nucleotide sequence ID" value="NZ_NAQV01000026.1"/>
</dbReference>
<sequence length="179" mass="21209">MGIKFSPEELEKITDEIYSSGDSDVSAAADKLWSYIDYLEDENKTLKYTVDNQVRSEFMEELKKNIDKKIKRQIREESLIEAHIEVDVAATEVCKNGFLRKLILHYAEGVSEDELIKMLNKIKDMTSYNKKLELREDDKLFGREFYERVDEIAEQRIRDELYKGLFGEKKHQMIKPWNE</sequence>
<dbReference type="Proteomes" id="UP000249099">
    <property type="component" value="Unassembled WGS sequence"/>
</dbReference>
<accession>A0A328KID5</accession>